<evidence type="ECO:0000256" key="1">
    <source>
        <dbReference type="SAM" id="MobiDB-lite"/>
    </source>
</evidence>
<proteinExistence type="predicted"/>
<dbReference type="Proteomes" id="UP000240760">
    <property type="component" value="Unassembled WGS sequence"/>
</dbReference>
<organism evidence="3 4">
    <name type="scientific">Trichoderma longibrachiatum ATCC 18648</name>
    <dbReference type="NCBI Taxonomy" id="983965"/>
    <lineage>
        <taxon>Eukaryota</taxon>
        <taxon>Fungi</taxon>
        <taxon>Dikarya</taxon>
        <taxon>Ascomycota</taxon>
        <taxon>Pezizomycotina</taxon>
        <taxon>Sordariomycetes</taxon>
        <taxon>Hypocreomycetidae</taxon>
        <taxon>Hypocreales</taxon>
        <taxon>Hypocreaceae</taxon>
        <taxon>Trichoderma</taxon>
    </lineage>
</organism>
<keyword evidence="2" id="KW-0472">Membrane</keyword>
<feature type="region of interest" description="Disordered" evidence="1">
    <location>
        <begin position="31"/>
        <end position="50"/>
    </location>
</feature>
<gene>
    <name evidence="3" type="ORF">M440DRAFT_1406667</name>
</gene>
<feature type="compositionally biased region" description="Polar residues" evidence="1">
    <location>
        <begin position="31"/>
        <end position="47"/>
    </location>
</feature>
<keyword evidence="2" id="KW-0812">Transmembrane</keyword>
<reference evidence="3 4" key="1">
    <citation type="submission" date="2016-07" db="EMBL/GenBank/DDBJ databases">
        <title>Multiple horizontal gene transfer events from other fungi enriched the ability of initially mycotrophic Trichoderma (Ascomycota) to feed on dead plant biomass.</title>
        <authorList>
            <consortium name="DOE Joint Genome Institute"/>
            <person name="Aerts A."/>
            <person name="Atanasova L."/>
            <person name="Chenthamara K."/>
            <person name="Zhang J."/>
            <person name="Grujic M."/>
            <person name="Henrissat B."/>
            <person name="Kuo A."/>
            <person name="Salamov A."/>
            <person name="Lipzen A."/>
            <person name="Labutti K."/>
            <person name="Barry K."/>
            <person name="Miao Y."/>
            <person name="Rahimi M.J."/>
            <person name="Shen Q."/>
            <person name="Grigoriev I.V."/>
            <person name="Kubicek C.P."/>
            <person name="Druzhinina I.S."/>
        </authorList>
    </citation>
    <scope>NUCLEOTIDE SEQUENCE [LARGE SCALE GENOMIC DNA]</scope>
    <source>
        <strain evidence="3 4">ATCC 18648</strain>
    </source>
</reference>
<dbReference type="AlphaFoldDB" id="A0A2T4BPN6"/>
<accession>A0A2T4BPN6</accession>
<keyword evidence="4" id="KW-1185">Reference proteome</keyword>
<evidence type="ECO:0000313" key="4">
    <source>
        <dbReference type="Proteomes" id="UP000240760"/>
    </source>
</evidence>
<evidence type="ECO:0000256" key="2">
    <source>
        <dbReference type="SAM" id="Phobius"/>
    </source>
</evidence>
<sequence>MTHYFTDDHWDLLVRQPWMRFKRYDHLATSSSMTSYNRSTQCSSAQKRQPKPEERNFFFTVVNCSSTFSVFLLLQDRTF</sequence>
<feature type="transmembrane region" description="Helical" evidence="2">
    <location>
        <begin position="57"/>
        <end position="74"/>
    </location>
</feature>
<protein>
    <submittedName>
        <fullName evidence="3">Uncharacterized protein</fullName>
    </submittedName>
</protein>
<name>A0A2T4BPN6_TRILO</name>
<keyword evidence="2" id="KW-1133">Transmembrane helix</keyword>
<evidence type="ECO:0000313" key="3">
    <source>
        <dbReference type="EMBL" id="PTB71288.1"/>
    </source>
</evidence>
<dbReference type="EMBL" id="KZ679150">
    <property type="protein sequence ID" value="PTB71288.1"/>
    <property type="molecule type" value="Genomic_DNA"/>
</dbReference>